<reference evidence="2" key="1">
    <citation type="submission" date="2022-03" db="EMBL/GenBank/DDBJ databases">
        <title>De novo assembled genomes of Belliella spp. (Cyclobacteriaceae) strains.</title>
        <authorList>
            <person name="Szabo A."/>
            <person name="Korponai K."/>
            <person name="Felfoldi T."/>
        </authorList>
    </citation>
    <scope>NUCLEOTIDE SEQUENCE</scope>
    <source>
        <strain evidence="2">DSM 111904</strain>
    </source>
</reference>
<dbReference type="Pfam" id="PF20027">
    <property type="entry name" value="DUF6435"/>
    <property type="match status" value="1"/>
</dbReference>
<evidence type="ECO:0000313" key="2">
    <source>
        <dbReference type="EMBL" id="MCH7411810.1"/>
    </source>
</evidence>
<evidence type="ECO:0000313" key="3">
    <source>
        <dbReference type="Proteomes" id="UP001165489"/>
    </source>
</evidence>
<feature type="coiled-coil region" evidence="1">
    <location>
        <begin position="4"/>
        <end position="56"/>
    </location>
</feature>
<name>A0ABS9V6N5_9BACT</name>
<accession>A0ABS9V6N5</accession>
<dbReference type="EMBL" id="JAKZGP010000128">
    <property type="protein sequence ID" value="MCH7411810.1"/>
    <property type="molecule type" value="Genomic_DNA"/>
</dbReference>
<evidence type="ECO:0000256" key="1">
    <source>
        <dbReference type="SAM" id="Coils"/>
    </source>
</evidence>
<comment type="caution">
    <text evidence="2">The sequence shown here is derived from an EMBL/GenBank/DDBJ whole genome shotgun (WGS) entry which is preliminary data.</text>
</comment>
<dbReference type="Proteomes" id="UP001165489">
    <property type="component" value="Unassembled WGS sequence"/>
</dbReference>
<keyword evidence="1" id="KW-0175">Coiled coil</keyword>
<proteinExistence type="predicted"/>
<gene>
    <name evidence="2" type="ORF">MM239_20655</name>
</gene>
<sequence>MFGLFKKKTALEKLQAEYKDMLDKVHKLSHSNRIEADKLMAEAEEIAKKIDDLKDSK</sequence>
<protein>
    <submittedName>
        <fullName evidence="2">Lacal_2735 family protein</fullName>
    </submittedName>
</protein>
<dbReference type="InterPro" id="IPR045493">
    <property type="entry name" value="DUF6435"/>
</dbReference>
<dbReference type="NCBIfam" id="NF033487">
    <property type="entry name" value="Lacal_2735_fam"/>
    <property type="match status" value="1"/>
</dbReference>
<keyword evidence="3" id="KW-1185">Reference proteome</keyword>
<dbReference type="RefSeq" id="WP_241350231.1">
    <property type="nucleotide sequence ID" value="NZ_JAKZGP010000128.1"/>
</dbReference>
<organism evidence="2 3">
    <name type="scientific">Belliella filtrata</name>
    <dbReference type="NCBI Taxonomy" id="2923435"/>
    <lineage>
        <taxon>Bacteria</taxon>
        <taxon>Pseudomonadati</taxon>
        <taxon>Bacteroidota</taxon>
        <taxon>Cytophagia</taxon>
        <taxon>Cytophagales</taxon>
        <taxon>Cyclobacteriaceae</taxon>
        <taxon>Belliella</taxon>
    </lineage>
</organism>